<organism evidence="1 2">
    <name type="scientific">Arctium lappa</name>
    <name type="common">Greater burdock</name>
    <name type="synonym">Lappa major</name>
    <dbReference type="NCBI Taxonomy" id="4217"/>
    <lineage>
        <taxon>Eukaryota</taxon>
        <taxon>Viridiplantae</taxon>
        <taxon>Streptophyta</taxon>
        <taxon>Embryophyta</taxon>
        <taxon>Tracheophyta</taxon>
        <taxon>Spermatophyta</taxon>
        <taxon>Magnoliopsida</taxon>
        <taxon>eudicotyledons</taxon>
        <taxon>Gunneridae</taxon>
        <taxon>Pentapetalae</taxon>
        <taxon>asterids</taxon>
        <taxon>campanulids</taxon>
        <taxon>Asterales</taxon>
        <taxon>Asteraceae</taxon>
        <taxon>Carduoideae</taxon>
        <taxon>Cardueae</taxon>
        <taxon>Arctiinae</taxon>
        <taxon>Arctium</taxon>
    </lineage>
</organism>
<dbReference type="Proteomes" id="UP001055879">
    <property type="component" value="Linkage Group LG05"/>
</dbReference>
<accession>A0ACB9C0J0</accession>
<protein>
    <submittedName>
        <fullName evidence="1">Uncharacterized protein</fullName>
    </submittedName>
</protein>
<gene>
    <name evidence="1" type="ORF">L6452_16388</name>
</gene>
<evidence type="ECO:0000313" key="2">
    <source>
        <dbReference type="Proteomes" id="UP001055879"/>
    </source>
</evidence>
<dbReference type="EMBL" id="CM042051">
    <property type="protein sequence ID" value="KAI3727768.1"/>
    <property type="molecule type" value="Genomic_DNA"/>
</dbReference>
<name>A0ACB9C0J0_ARCLA</name>
<comment type="caution">
    <text evidence="1">The sequence shown here is derived from an EMBL/GenBank/DDBJ whole genome shotgun (WGS) entry which is preliminary data.</text>
</comment>
<keyword evidence="2" id="KW-1185">Reference proteome</keyword>
<sequence>MQTQLRDYGFHFNKIPIYCDSKSAIAITANPVQHTKTKHIDVRYHFIKDHVEKGNIELFFVKTDYQLADLFTKALDEKRFNFLISKLAVILLQISLNSDLLAGESTKIATTVNAVIYQRHRIENRYI</sequence>
<evidence type="ECO:0000313" key="1">
    <source>
        <dbReference type="EMBL" id="KAI3727768.1"/>
    </source>
</evidence>
<reference evidence="2" key="1">
    <citation type="journal article" date="2022" name="Mol. Ecol. Resour.">
        <title>The genomes of chicory, endive, great burdock and yacon provide insights into Asteraceae palaeo-polyploidization history and plant inulin production.</title>
        <authorList>
            <person name="Fan W."/>
            <person name="Wang S."/>
            <person name="Wang H."/>
            <person name="Wang A."/>
            <person name="Jiang F."/>
            <person name="Liu H."/>
            <person name="Zhao H."/>
            <person name="Xu D."/>
            <person name="Zhang Y."/>
        </authorList>
    </citation>
    <scope>NUCLEOTIDE SEQUENCE [LARGE SCALE GENOMIC DNA]</scope>
    <source>
        <strain evidence="2">cv. Niubang</strain>
    </source>
</reference>
<reference evidence="1 2" key="2">
    <citation type="journal article" date="2022" name="Mol. Ecol. Resour.">
        <title>The genomes of chicory, endive, great burdock and yacon provide insights into Asteraceae paleo-polyploidization history and plant inulin production.</title>
        <authorList>
            <person name="Fan W."/>
            <person name="Wang S."/>
            <person name="Wang H."/>
            <person name="Wang A."/>
            <person name="Jiang F."/>
            <person name="Liu H."/>
            <person name="Zhao H."/>
            <person name="Xu D."/>
            <person name="Zhang Y."/>
        </authorList>
    </citation>
    <scope>NUCLEOTIDE SEQUENCE [LARGE SCALE GENOMIC DNA]</scope>
    <source>
        <strain evidence="2">cv. Niubang</strain>
    </source>
</reference>
<proteinExistence type="predicted"/>